<dbReference type="PANTHER" id="PTHR37162">
    <property type="entry name" value="HAT FAMILY DIMERISATION DOMAINCONTAINING PROTEIN-RELATED"/>
    <property type="match status" value="1"/>
</dbReference>
<dbReference type="InterPro" id="IPR008906">
    <property type="entry name" value="HATC_C_dom"/>
</dbReference>
<proteinExistence type="predicted"/>
<dbReference type="SUPFAM" id="SSF53098">
    <property type="entry name" value="Ribonuclease H-like"/>
    <property type="match status" value="1"/>
</dbReference>
<reference evidence="3 4" key="1">
    <citation type="submission" date="2024-06" db="EMBL/GenBank/DDBJ databases">
        <title>A chromosome-level genome assembly of beet webworm, Loxostege sticticalis.</title>
        <authorList>
            <person name="Zhang Y."/>
        </authorList>
    </citation>
    <scope>NUCLEOTIDE SEQUENCE [LARGE SCALE GENOMIC DNA]</scope>
    <source>
        <strain evidence="3">AQ028</strain>
        <tissue evidence="3">Male pupae</tissue>
    </source>
</reference>
<dbReference type="PANTHER" id="PTHR37162:SF1">
    <property type="entry name" value="BED-TYPE DOMAIN-CONTAINING PROTEIN"/>
    <property type="match status" value="1"/>
</dbReference>
<dbReference type="AlphaFoldDB" id="A0ABD0SSE4"/>
<feature type="domain" description="HAT C-terminal dimerisation" evidence="2">
    <location>
        <begin position="594"/>
        <end position="669"/>
    </location>
</feature>
<name>A0ABD0SSE4_LOXSC</name>
<sequence>MSESDDDTNAAGPSTPKKKRIVRGDLVVKEKHRQQKYRADWEKEPKFSKWLTNDPQDDFKARCKVCNTSMIAEKHVLSKHSEGQKHLKNLTSIRAAKPVTSFFPSSSTSQENNTIKLAKIAEVKMAAYFAEHNIAFNSADHLGKLLKECFPDSKILKETNITRKKTAKIIYKGVGPGHKAELAEKLKTPKFSIMTDESTDISTSKASCVVVRFFNDISGRIESKFWNLHEIFSDDDPSAVNEGATAENIYKKLKKSIMDYGIPLKNVVGFGSDGCNVMMGSANSVASRFKEDCPGIIIMKCICHSAHLCASAACQKLPNRCEQLARNIFSFIHNSSKRSAALKQFQEFLDLKPQKMLHPSQTRWLSLQQVVARVLSNWDALKLYFTDMALSERSLSGQSILELLWDPYIKLYYEFLTWVLPKFTIFNKYFQSAEVVVTELDAKVKEMYKDFLFCFMDRGHVNQTDLSKINPEDKTKHLNDELLYLGISVATKINTPEIKADSYRRKEFLSRCKDFLVESTLQIKKRWDFGNEALICISLLSPKNALSQRMRERTPSILPIASNFPRVIDLQDLQTLQVLDDQWRMLPLAEIDEDLKEEKRPDVFWAKLSKWSDISESQPFKEISRFALDCLVLPHANADCERVFSKVNLTKTRIRNKLATQSIDALLLTCDAVKESKSKNCTDFAPSDDMLRRIVAKDDVPNIEELANIEVILPS</sequence>
<comment type="caution">
    <text evidence="3">The sequence shown here is derived from an EMBL/GenBank/DDBJ whole genome shotgun (WGS) entry which is preliminary data.</text>
</comment>
<dbReference type="InterPro" id="IPR012337">
    <property type="entry name" value="RNaseH-like_sf"/>
</dbReference>
<gene>
    <name evidence="3" type="ORF">ABMA28_004759</name>
</gene>
<organism evidence="3 4">
    <name type="scientific">Loxostege sticticalis</name>
    <name type="common">Beet webworm moth</name>
    <dbReference type="NCBI Taxonomy" id="481309"/>
    <lineage>
        <taxon>Eukaryota</taxon>
        <taxon>Metazoa</taxon>
        <taxon>Ecdysozoa</taxon>
        <taxon>Arthropoda</taxon>
        <taxon>Hexapoda</taxon>
        <taxon>Insecta</taxon>
        <taxon>Pterygota</taxon>
        <taxon>Neoptera</taxon>
        <taxon>Endopterygota</taxon>
        <taxon>Lepidoptera</taxon>
        <taxon>Glossata</taxon>
        <taxon>Ditrysia</taxon>
        <taxon>Pyraloidea</taxon>
        <taxon>Crambidae</taxon>
        <taxon>Pyraustinae</taxon>
        <taxon>Loxostege</taxon>
    </lineage>
</organism>
<dbReference type="Proteomes" id="UP001549921">
    <property type="component" value="Unassembled WGS sequence"/>
</dbReference>
<evidence type="ECO:0000256" key="1">
    <source>
        <dbReference type="SAM" id="MobiDB-lite"/>
    </source>
</evidence>
<evidence type="ECO:0000313" key="4">
    <source>
        <dbReference type="Proteomes" id="UP001549921"/>
    </source>
</evidence>
<accession>A0ABD0SSE4</accession>
<evidence type="ECO:0000259" key="2">
    <source>
        <dbReference type="Pfam" id="PF05699"/>
    </source>
</evidence>
<protein>
    <recommendedName>
        <fullName evidence="2">HAT C-terminal dimerisation domain-containing protein</fullName>
    </recommendedName>
</protein>
<dbReference type="Pfam" id="PF05699">
    <property type="entry name" value="Dimer_Tnp_hAT"/>
    <property type="match status" value="1"/>
</dbReference>
<dbReference type="EMBL" id="JBEDNZ010000016">
    <property type="protein sequence ID" value="KAL0822746.1"/>
    <property type="molecule type" value="Genomic_DNA"/>
</dbReference>
<evidence type="ECO:0000313" key="3">
    <source>
        <dbReference type="EMBL" id="KAL0822746.1"/>
    </source>
</evidence>
<feature type="region of interest" description="Disordered" evidence="1">
    <location>
        <begin position="1"/>
        <end position="40"/>
    </location>
</feature>